<evidence type="ECO:0000313" key="2">
    <source>
        <dbReference type="Proteomes" id="UP001234989"/>
    </source>
</evidence>
<dbReference type="CDD" id="cd00502">
    <property type="entry name" value="DHQase_I"/>
    <property type="match status" value="1"/>
</dbReference>
<dbReference type="EMBL" id="CP133612">
    <property type="protein sequence ID" value="WMV10225.1"/>
    <property type="molecule type" value="Genomic_DNA"/>
</dbReference>
<proteinExistence type="predicted"/>
<dbReference type="GO" id="GO:0009423">
    <property type="term" value="P:chorismate biosynthetic process"/>
    <property type="evidence" value="ECO:0007669"/>
    <property type="project" value="TreeGrafter"/>
</dbReference>
<dbReference type="InterPro" id="IPR013785">
    <property type="entry name" value="Aldolase_TIM"/>
</dbReference>
<accession>A0AAF0TE93</accession>
<dbReference type="Pfam" id="PF01487">
    <property type="entry name" value="DHquinase_I"/>
    <property type="match status" value="1"/>
</dbReference>
<gene>
    <name evidence="1" type="ORF">MTR67_003610</name>
</gene>
<name>A0AAF0TE93_SOLVR</name>
<dbReference type="AlphaFoldDB" id="A0AAF0TE93"/>
<dbReference type="GO" id="GO:0003855">
    <property type="term" value="F:3-dehydroquinate dehydratase activity"/>
    <property type="evidence" value="ECO:0007669"/>
    <property type="project" value="InterPro"/>
</dbReference>
<keyword evidence="2" id="KW-1185">Reference proteome</keyword>
<evidence type="ECO:0000313" key="1">
    <source>
        <dbReference type="EMBL" id="WMV10225.1"/>
    </source>
</evidence>
<dbReference type="SUPFAM" id="SSF51569">
    <property type="entry name" value="Aldolase"/>
    <property type="match status" value="1"/>
</dbReference>
<sequence>MELVVDSGVKKMEGEAMRKNQTLICAPIMADSVDQMLILMQKAKTSGADLVEVRVDSLKSFNPRPDIDTLIKQCPLPTLFTYRPTWEGGQYAGDEMSRLDALRLAMELGADYIDVELKAIDEFNNALHGNKSAKCKLIVSSHNYESTPSAEDLGNLVARIQASGADIVKFATTAQDITDVARVFQITVHSQVSGALSIELGKSGSPEESLDSIVDLSRIDIPTFMVEHSTKTIRPSMMKVGVICPKVKEFEIFNALDVFMEDFHWKRGMVRTRSGLVCDSGAVVLVKPVRIVD</sequence>
<dbReference type="Proteomes" id="UP001234989">
    <property type="component" value="Chromosome 1"/>
</dbReference>
<dbReference type="InterPro" id="IPR022893">
    <property type="entry name" value="Shikimate_DH_fam"/>
</dbReference>
<dbReference type="FunFam" id="3.20.20.70:FF:000142">
    <property type="entry name" value="bifunctional 3-dehydroquinate dehydratase/shikimate dehydrogenase, chloroplastic"/>
    <property type="match status" value="1"/>
</dbReference>
<dbReference type="PANTHER" id="PTHR21089:SF1">
    <property type="entry name" value="BIFUNCTIONAL 3-DEHYDROQUINATE DEHYDRATASE_SHIKIMATE DEHYDROGENASE, CHLOROPLASTIC"/>
    <property type="match status" value="1"/>
</dbReference>
<organism evidence="1 2">
    <name type="scientific">Solanum verrucosum</name>
    <dbReference type="NCBI Taxonomy" id="315347"/>
    <lineage>
        <taxon>Eukaryota</taxon>
        <taxon>Viridiplantae</taxon>
        <taxon>Streptophyta</taxon>
        <taxon>Embryophyta</taxon>
        <taxon>Tracheophyta</taxon>
        <taxon>Spermatophyta</taxon>
        <taxon>Magnoliopsida</taxon>
        <taxon>eudicotyledons</taxon>
        <taxon>Gunneridae</taxon>
        <taxon>Pentapetalae</taxon>
        <taxon>asterids</taxon>
        <taxon>lamiids</taxon>
        <taxon>Solanales</taxon>
        <taxon>Solanaceae</taxon>
        <taxon>Solanoideae</taxon>
        <taxon>Solaneae</taxon>
        <taxon>Solanum</taxon>
    </lineage>
</organism>
<dbReference type="GO" id="GO:0019632">
    <property type="term" value="P:shikimate metabolic process"/>
    <property type="evidence" value="ECO:0007669"/>
    <property type="project" value="TreeGrafter"/>
</dbReference>
<dbReference type="PANTHER" id="PTHR21089">
    <property type="entry name" value="SHIKIMATE DEHYDROGENASE"/>
    <property type="match status" value="1"/>
</dbReference>
<dbReference type="NCBIfam" id="TIGR01093">
    <property type="entry name" value="aroD"/>
    <property type="match status" value="1"/>
</dbReference>
<dbReference type="InterPro" id="IPR001381">
    <property type="entry name" value="DHquinase_I"/>
</dbReference>
<dbReference type="GO" id="GO:0004764">
    <property type="term" value="F:shikimate 3-dehydrogenase (NADP+) activity"/>
    <property type="evidence" value="ECO:0007669"/>
    <property type="project" value="InterPro"/>
</dbReference>
<dbReference type="Gene3D" id="3.20.20.70">
    <property type="entry name" value="Aldolase class I"/>
    <property type="match status" value="1"/>
</dbReference>
<reference evidence="1" key="1">
    <citation type="submission" date="2023-08" db="EMBL/GenBank/DDBJ databases">
        <title>A de novo genome assembly of Solanum verrucosum Schlechtendal, a Mexican diploid species geographically isolated from the other diploid A-genome species in potato relatives.</title>
        <authorList>
            <person name="Hosaka K."/>
        </authorList>
    </citation>
    <scope>NUCLEOTIDE SEQUENCE</scope>
    <source>
        <tissue evidence="1">Young leaves</tissue>
    </source>
</reference>
<protein>
    <submittedName>
        <fullName evidence="1">Uncharacterized protein</fullName>
    </submittedName>
</protein>